<keyword evidence="2" id="KW-1185">Reference proteome</keyword>
<accession>A0A9J5W9A3</accession>
<evidence type="ECO:0000313" key="1">
    <source>
        <dbReference type="EMBL" id="KAG5571558.1"/>
    </source>
</evidence>
<protein>
    <submittedName>
        <fullName evidence="1">Uncharacterized protein</fullName>
    </submittedName>
</protein>
<proteinExistence type="predicted"/>
<evidence type="ECO:0000313" key="2">
    <source>
        <dbReference type="Proteomes" id="UP000824120"/>
    </source>
</evidence>
<comment type="caution">
    <text evidence="1">The sequence shown here is derived from an EMBL/GenBank/DDBJ whole genome shotgun (WGS) entry which is preliminary data.</text>
</comment>
<organism evidence="1 2">
    <name type="scientific">Solanum commersonii</name>
    <name type="common">Commerson's wild potato</name>
    <name type="synonym">Commerson's nightshade</name>
    <dbReference type="NCBI Taxonomy" id="4109"/>
    <lineage>
        <taxon>Eukaryota</taxon>
        <taxon>Viridiplantae</taxon>
        <taxon>Streptophyta</taxon>
        <taxon>Embryophyta</taxon>
        <taxon>Tracheophyta</taxon>
        <taxon>Spermatophyta</taxon>
        <taxon>Magnoliopsida</taxon>
        <taxon>eudicotyledons</taxon>
        <taxon>Gunneridae</taxon>
        <taxon>Pentapetalae</taxon>
        <taxon>asterids</taxon>
        <taxon>lamiids</taxon>
        <taxon>Solanales</taxon>
        <taxon>Solanaceae</taxon>
        <taxon>Solanoideae</taxon>
        <taxon>Solaneae</taxon>
        <taxon>Solanum</taxon>
    </lineage>
</organism>
<dbReference type="AlphaFoldDB" id="A0A9J5W9A3"/>
<gene>
    <name evidence="1" type="ORF">H5410_061324</name>
</gene>
<sequence length="66" mass="7468">MKSYLLSDVRFPSLKKCTRFWRDIRNVMAPAGRVYKKKPLIGQTVSFAQIADESNKCTPAAIAHVI</sequence>
<reference evidence="1 2" key="1">
    <citation type="submission" date="2020-09" db="EMBL/GenBank/DDBJ databases">
        <title>De no assembly of potato wild relative species, Solanum commersonii.</title>
        <authorList>
            <person name="Cho K."/>
        </authorList>
    </citation>
    <scope>NUCLEOTIDE SEQUENCE [LARGE SCALE GENOMIC DNA]</scope>
    <source>
        <strain evidence="1">LZ3.2</strain>
        <tissue evidence="1">Leaf</tissue>
    </source>
</reference>
<name>A0A9J5W9A3_SOLCO</name>
<dbReference type="Proteomes" id="UP000824120">
    <property type="component" value="Chromosome 12"/>
</dbReference>
<dbReference type="EMBL" id="JACXVP010000012">
    <property type="protein sequence ID" value="KAG5571558.1"/>
    <property type="molecule type" value="Genomic_DNA"/>
</dbReference>